<evidence type="ECO:0000313" key="5">
    <source>
        <dbReference type="EMBL" id="CAB4197464.1"/>
    </source>
</evidence>
<dbReference type="InterPro" id="IPR011335">
    <property type="entry name" value="Restrct_endonuc-II-like"/>
</dbReference>
<proteinExistence type="predicted"/>
<protein>
    <submittedName>
        <fullName evidence="6">Endonuclease I</fullName>
    </submittedName>
</protein>
<keyword evidence="6" id="KW-0255">Endonuclease</keyword>
<dbReference type="GO" id="GO:0008833">
    <property type="term" value="F:deoxyribonuclease IV (phage-T4-induced) activity"/>
    <property type="evidence" value="ECO:0007669"/>
    <property type="project" value="InterPro"/>
</dbReference>
<reference evidence="6" key="1">
    <citation type="submission" date="2020-05" db="EMBL/GenBank/DDBJ databases">
        <authorList>
            <person name="Chiriac C."/>
            <person name="Salcher M."/>
            <person name="Ghai R."/>
            <person name="Kavagutti S V."/>
        </authorList>
    </citation>
    <scope>NUCLEOTIDE SEQUENCE</scope>
</reference>
<dbReference type="Pfam" id="PF05367">
    <property type="entry name" value="Phage_endo_I"/>
    <property type="match status" value="1"/>
</dbReference>
<dbReference type="GO" id="GO:0016032">
    <property type="term" value="P:viral process"/>
    <property type="evidence" value="ECO:0007669"/>
    <property type="project" value="InterPro"/>
</dbReference>
<dbReference type="GO" id="GO:0015074">
    <property type="term" value="P:DNA integration"/>
    <property type="evidence" value="ECO:0007669"/>
    <property type="project" value="InterPro"/>
</dbReference>
<evidence type="ECO:0000313" key="1">
    <source>
        <dbReference type="EMBL" id="CAB4135472.1"/>
    </source>
</evidence>
<dbReference type="EMBL" id="LR797261">
    <property type="protein sequence ID" value="CAB4197464.1"/>
    <property type="molecule type" value="Genomic_DNA"/>
</dbReference>
<dbReference type="EMBL" id="LR796855">
    <property type="protein sequence ID" value="CAB4170166.1"/>
    <property type="molecule type" value="Genomic_DNA"/>
</dbReference>
<keyword evidence="6" id="KW-0540">Nuclease</keyword>
<evidence type="ECO:0000313" key="3">
    <source>
        <dbReference type="EMBL" id="CAB4170166.1"/>
    </source>
</evidence>
<dbReference type="Gene3D" id="3.40.91.30">
    <property type="match status" value="1"/>
</dbReference>
<dbReference type="EMBL" id="LR796302">
    <property type="protein sequence ID" value="CAB4135472.1"/>
    <property type="molecule type" value="Genomic_DNA"/>
</dbReference>
<organism evidence="6">
    <name type="scientific">uncultured Caudovirales phage</name>
    <dbReference type="NCBI Taxonomy" id="2100421"/>
    <lineage>
        <taxon>Viruses</taxon>
        <taxon>Duplodnaviria</taxon>
        <taxon>Heunggongvirae</taxon>
        <taxon>Uroviricota</taxon>
        <taxon>Caudoviricetes</taxon>
        <taxon>Peduoviridae</taxon>
        <taxon>Maltschvirus</taxon>
        <taxon>Maltschvirus maltsch</taxon>
    </lineage>
</organism>
<evidence type="ECO:0000313" key="6">
    <source>
        <dbReference type="EMBL" id="CAB4210332.1"/>
    </source>
</evidence>
<dbReference type="InterPro" id="IPR008029">
    <property type="entry name" value="Phage_T7_Gp3_endoDNaseI"/>
</dbReference>
<dbReference type="EMBL" id="LR796533">
    <property type="protein sequence ID" value="CAB4149902.1"/>
    <property type="molecule type" value="Genomic_DNA"/>
</dbReference>
<keyword evidence="6" id="KW-0378">Hydrolase</keyword>
<sequence length="144" mass="17221">MLKKKRAKKKYPNKKHRSKFETSFNNLCIVNGYTLGYETSVLPFVTPPEKRRYYPDWTIKEGWYIETKGRLDAAGRKKLVFIRQQHPMARILVVFQRHQNKIYKTSKTTYSQWCDKEGIEWCDFKNPERILGFIQEALGRQEPS</sequence>
<dbReference type="EMBL" id="LR797373">
    <property type="protein sequence ID" value="CAB4210332.1"/>
    <property type="molecule type" value="Genomic_DNA"/>
</dbReference>
<evidence type="ECO:0000313" key="2">
    <source>
        <dbReference type="EMBL" id="CAB4149902.1"/>
    </source>
</evidence>
<gene>
    <name evidence="4" type="ORF">UFOVP1078_23</name>
    <name evidence="5" type="ORF">UFOVP1317_13</name>
    <name evidence="6" type="ORF">UFOVP1429_8</name>
    <name evidence="1" type="ORF">UFOVP289_34</name>
    <name evidence="2" type="ORF">UFOVP547_13</name>
    <name evidence="3" type="ORF">UFOVP900_56</name>
</gene>
<dbReference type="CDD" id="cd22324">
    <property type="entry name" value="Endonuclease_I"/>
    <property type="match status" value="1"/>
</dbReference>
<accession>A0A6J5S9N3</accession>
<dbReference type="EMBL" id="LR797044">
    <property type="protein sequence ID" value="CAB4182761.1"/>
    <property type="molecule type" value="Genomic_DNA"/>
</dbReference>
<evidence type="ECO:0000313" key="4">
    <source>
        <dbReference type="EMBL" id="CAB4182761.1"/>
    </source>
</evidence>
<name>A0A6J5S9N3_9CAUD</name>
<dbReference type="SUPFAM" id="SSF52980">
    <property type="entry name" value="Restriction endonuclease-like"/>
    <property type="match status" value="1"/>
</dbReference>